<evidence type="ECO:0000259" key="9">
    <source>
        <dbReference type="Pfam" id="PF12804"/>
    </source>
</evidence>
<comment type="function">
    <text evidence="8">Transfers a GMP moiety from GTP to Mo-molybdopterin (Mo-MPT) cofactor (Moco or molybdenum cofactor) to form Mo-molybdopterin guanine dinucleotide (Mo-MGD) cofactor.</text>
</comment>
<keyword evidence="6 8" id="KW-0342">GTP-binding</keyword>
<dbReference type="InterPro" id="IPR013482">
    <property type="entry name" value="Molybde_CF_guanTrfase"/>
</dbReference>
<dbReference type="Gene3D" id="3.90.550.10">
    <property type="entry name" value="Spore Coat Polysaccharide Biosynthesis Protein SpsA, Chain A"/>
    <property type="match status" value="1"/>
</dbReference>
<dbReference type="AlphaFoldDB" id="A0A318SNT6"/>
<dbReference type="PANTHER" id="PTHR19136">
    <property type="entry name" value="MOLYBDENUM COFACTOR GUANYLYLTRANSFERASE"/>
    <property type="match status" value="1"/>
</dbReference>
<dbReference type="InterPro" id="IPR029044">
    <property type="entry name" value="Nucleotide-diphossugar_trans"/>
</dbReference>
<feature type="binding site" evidence="8">
    <location>
        <position position="91"/>
    </location>
    <ligand>
        <name>GTP</name>
        <dbReference type="ChEBI" id="CHEBI:37565"/>
    </ligand>
</feature>
<evidence type="ECO:0000256" key="4">
    <source>
        <dbReference type="ARBA" id="ARBA00022741"/>
    </source>
</evidence>
<dbReference type="HAMAP" id="MF_00316">
    <property type="entry name" value="MobA"/>
    <property type="match status" value="1"/>
</dbReference>
<keyword evidence="3 8" id="KW-0479">Metal-binding</keyword>
<keyword evidence="11" id="KW-1185">Reference proteome</keyword>
<organism evidence="10 11">
    <name type="scientific">Deinococcus yavapaiensis KR-236</name>
    <dbReference type="NCBI Taxonomy" id="694435"/>
    <lineage>
        <taxon>Bacteria</taxon>
        <taxon>Thermotogati</taxon>
        <taxon>Deinococcota</taxon>
        <taxon>Deinococci</taxon>
        <taxon>Deinococcales</taxon>
        <taxon>Deinococcaceae</taxon>
        <taxon>Deinococcus</taxon>
    </lineage>
</organism>
<dbReference type="Proteomes" id="UP000248326">
    <property type="component" value="Unassembled WGS sequence"/>
</dbReference>
<keyword evidence="7 8" id="KW-0501">Molybdenum cofactor biosynthesis</keyword>
<feature type="binding site" evidence="8">
    <location>
        <begin position="8"/>
        <end position="10"/>
    </location>
    <ligand>
        <name>GTP</name>
        <dbReference type="ChEBI" id="CHEBI:37565"/>
    </ligand>
</feature>
<dbReference type="GO" id="GO:0005525">
    <property type="term" value="F:GTP binding"/>
    <property type="evidence" value="ECO:0007669"/>
    <property type="project" value="UniProtKB-UniRule"/>
</dbReference>
<comment type="caution">
    <text evidence="8">Lacks conserved residue(s) required for the propagation of feature annotation.</text>
</comment>
<feature type="binding site" evidence="8">
    <location>
        <position position="20"/>
    </location>
    <ligand>
        <name>GTP</name>
        <dbReference type="ChEBI" id="CHEBI:37565"/>
    </ligand>
</feature>
<comment type="subcellular location">
    <subcellularLocation>
        <location evidence="8">Cytoplasm</location>
    </subcellularLocation>
</comment>
<proteinExistence type="inferred from homology"/>
<evidence type="ECO:0000313" key="10">
    <source>
        <dbReference type="EMBL" id="PYE54410.1"/>
    </source>
</evidence>
<evidence type="ECO:0000256" key="5">
    <source>
        <dbReference type="ARBA" id="ARBA00022842"/>
    </source>
</evidence>
<keyword evidence="2 8" id="KW-0808">Transferase</keyword>
<dbReference type="OrthoDB" id="9788394at2"/>
<comment type="catalytic activity">
    <reaction evidence="8">
        <text>Mo-molybdopterin + GTP + H(+) = Mo-molybdopterin guanine dinucleotide + diphosphate</text>
        <dbReference type="Rhea" id="RHEA:34243"/>
        <dbReference type="ChEBI" id="CHEBI:15378"/>
        <dbReference type="ChEBI" id="CHEBI:33019"/>
        <dbReference type="ChEBI" id="CHEBI:37565"/>
        <dbReference type="ChEBI" id="CHEBI:71302"/>
        <dbReference type="ChEBI" id="CHEBI:71310"/>
        <dbReference type="EC" id="2.7.7.77"/>
    </reaction>
</comment>
<feature type="binding site" evidence="8">
    <location>
        <position position="91"/>
    </location>
    <ligand>
        <name>Mg(2+)</name>
        <dbReference type="ChEBI" id="CHEBI:18420"/>
    </ligand>
</feature>
<dbReference type="GO" id="GO:0005737">
    <property type="term" value="C:cytoplasm"/>
    <property type="evidence" value="ECO:0007669"/>
    <property type="project" value="UniProtKB-SubCell"/>
</dbReference>
<dbReference type="EC" id="2.7.7.77" evidence="8"/>
<keyword evidence="10" id="KW-0548">Nucleotidyltransferase</keyword>
<dbReference type="GO" id="GO:0061603">
    <property type="term" value="F:molybdenum cofactor guanylyltransferase activity"/>
    <property type="evidence" value="ECO:0007669"/>
    <property type="project" value="UniProtKB-EC"/>
</dbReference>
<accession>A0A318SNT6</accession>
<dbReference type="CDD" id="cd02503">
    <property type="entry name" value="MobA"/>
    <property type="match status" value="1"/>
</dbReference>
<keyword evidence="1 8" id="KW-0963">Cytoplasm</keyword>
<dbReference type="GO" id="GO:0046872">
    <property type="term" value="F:metal ion binding"/>
    <property type="evidence" value="ECO:0007669"/>
    <property type="project" value="UniProtKB-KW"/>
</dbReference>
<comment type="similarity">
    <text evidence="8">Belongs to the MobA family.</text>
</comment>
<dbReference type="EMBL" id="QJSX01000005">
    <property type="protein sequence ID" value="PYE54410.1"/>
    <property type="molecule type" value="Genomic_DNA"/>
</dbReference>
<dbReference type="SUPFAM" id="SSF53448">
    <property type="entry name" value="Nucleotide-diphospho-sugar transferases"/>
    <property type="match status" value="1"/>
</dbReference>
<evidence type="ECO:0000256" key="3">
    <source>
        <dbReference type="ARBA" id="ARBA00022723"/>
    </source>
</evidence>
<evidence type="ECO:0000256" key="1">
    <source>
        <dbReference type="ARBA" id="ARBA00022490"/>
    </source>
</evidence>
<dbReference type="InterPro" id="IPR025877">
    <property type="entry name" value="MobA-like_NTP_Trfase"/>
</dbReference>
<keyword evidence="5 8" id="KW-0460">Magnesium</keyword>
<evidence type="ECO:0000313" key="11">
    <source>
        <dbReference type="Proteomes" id="UP000248326"/>
    </source>
</evidence>
<keyword evidence="4 8" id="KW-0547">Nucleotide-binding</keyword>
<comment type="domain">
    <text evidence="8">The N-terminal domain determines nucleotide recognition and specific binding, while the C-terminal domain determines the specific binding to the target protein.</text>
</comment>
<dbReference type="Pfam" id="PF12804">
    <property type="entry name" value="NTP_transf_3"/>
    <property type="match status" value="1"/>
</dbReference>
<evidence type="ECO:0000256" key="8">
    <source>
        <dbReference type="HAMAP-Rule" id="MF_00316"/>
    </source>
</evidence>
<comment type="cofactor">
    <cofactor evidence="8">
        <name>Mg(2+)</name>
        <dbReference type="ChEBI" id="CHEBI:18420"/>
    </cofactor>
</comment>
<feature type="domain" description="MobA-like NTP transferase" evidence="9">
    <location>
        <begin position="5"/>
        <end position="150"/>
    </location>
</feature>
<sequence length="186" mass="20234">MKLAGAITAGGRSKRFGTDKALFEFEGRSLLRRVADSLDDCEPKLLIAPPGKYDLGGWRLVDDTRPGEGPLAGLEAALAQVDDWLAFAGVDLPFVRPELWNVLARFTLGADLVVPLDEAGRRQPLSALYHASLLPRVTALLDGGERKLNELQQAARTVFVPWAHVSHLGPHLFVNLNTPSDLPRAP</sequence>
<gene>
    <name evidence="8" type="primary">mobA</name>
    <name evidence="10" type="ORF">DES52_10547</name>
</gene>
<comment type="caution">
    <text evidence="10">The sequence shown here is derived from an EMBL/GenBank/DDBJ whole genome shotgun (WGS) entry which is preliminary data.</text>
</comment>
<evidence type="ECO:0000256" key="7">
    <source>
        <dbReference type="ARBA" id="ARBA00023150"/>
    </source>
</evidence>
<reference evidence="10 11" key="1">
    <citation type="submission" date="2018-06" db="EMBL/GenBank/DDBJ databases">
        <title>Genomic Encyclopedia of Type Strains, Phase IV (KMG-IV): sequencing the most valuable type-strain genomes for metagenomic binning, comparative biology and taxonomic classification.</title>
        <authorList>
            <person name="Goeker M."/>
        </authorList>
    </citation>
    <scope>NUCLEOTIDE SEQUENCE [LARGE SCALE GENOMIC DNA]</scope>
    <source>
        <strain evidence="10 11">DSM 18048</strain>
    </source>
</reference>
<protein>
    <recommendedName>
        <fullName evidence="8">Probable molybdenum cofactor guanylyltransferase</fullName>
        <shortName evidence="8">MoCo guanylyltransferase</shortName>
        <ecNumber evidence="8">2.7.7.77</ecNumber>
    </recommendedName>
    <alternativeName>
        <fullName evidence="8">GTP:molybdopterin guanylyltransferase</fullName>
    </alternativeName>
    <alternativeName>
        <fullName evidence="8">Mo-MPT guanylyltransferase</fullName>
    </alternativeName>
    <alternativeName>
        <fullName evidence="8">Molybdopterin guanylyltransferase</fullName>
    </alternativeName>
    <alternativeName>
        <fullName evidence="8">Molybdopterin-guanine dinucleotide synthase</fullName>
        <shortName evidence="8">MGD synthase</shortName>
    </alternativeName>
</protein>
<name>A0A318SNT6_9DEIO</name>
<dbReference type="PANTHER" id="PTHR19136:SF81">
    <property type="entry name" value="MOLYBDENUM COFACTOR GUANYLYLTRANSFERASE"/>
    <property type="match status" value="1"/>
</dbReference>
<evidence type="ECO:0000256" key="2">
    <source>
        <dbReference type="ARBA" id="ARBA00022679"/>
    </source>
</evidence>
<evidence type="ECO:0000256" key="6">
    <source>
        <dbReference type="ARBA" id="ARBA00023134"/>
    </source>
</evidence>
<dbReference type="GO" id="GO:0006777">
    <property type="term" value="P:Mo-molybdopterin cofactor biosynthetic process"/>
    <property type="evidence" value="ECO:0007669"/>
    <property type="project" value="UniProtKB-KW"/>
</dbReference>
<dbReference type="RefSeq" id="WP_110886206.1">
    <property type="nucleotide sequence ID" value="NZ_QJSX01000005.1"/>
</dbReference>
<feature type="binding site" evidence="8">
    <location>
        <position position="63"/>
    </location>
    <ligand>
        <name>GTP</name>
        <dbReference type="ChEBI" id="CHEBI:37565"/>
    </ligand>
</feature>